<evidence type="ECO:0000313" key="6">
    <source>
        <dbReference type="EMBL" id="MCF5058473.1"/>
    </source>
</evidence>
<evidence type="ECO:0000256" key="1">
    <source>
        <dbReference type="ARBA" id="ARBA00023015"/>
    </source>
</evidence>
<keyword evidence="3" id="KW-0804">Transcription</keyword>
<organism evidence="6 7">
    <name type="scientific">Pseudomonas proteolytica</name>
    <dbReference type="NCBI Taxonomy" id="219574"/>
    <lineage>
        <taxon>Bacteria</taxon>
        <taxon>Pseudomonadati</taxon>
        <taxon>Pseudomonadota</taxon>
        <taxon>Gammaproteobacteria</taxon>
        <taxon>Pseudomonadales</taxon>
        <taxon>Pseudomonadaceae</taxon>
        <taxon>Pseudomonas</taxon>
    </lineage>
</organism>
<dbReference type="PROSITE" id="PS50043">
    <property type="entry name" value="HTH_LUXR_2"/>
    <property type="match status" value="1"/>
</dbReference>
<dbReference type="GO" id="GO:0003677">
    <property type="term" value="F:DNA binding"/>
    <property type="evidence" value="ECO:0007669"/>
    <property type="project" value="UniProtKB-KW"/>
</dbReference>
<reference evidence="6 7" key="1">
    <citation type="submission" date="2019-11" db="EMBL/GenBank/DDBJ databases">
        <title>Epiphytic Pseudomonas syringae from cherry orchards.</title>
        <authorList>
            <person name="Hulin M.T."/>
        </authorList>
    </citation>
    <scope>NUCLEOTIDE SEQUENCE [LARGE SCALE GENOMIC DNA]</scope>
    <source>
        <strain evidence="6 7">PA-6-9F</strain>
    </source>
</reference>
<protein>
    <submittedName>
        <fullName evidence="6">LuxR family transcriptional regulator</fullName>
    </submittedName>
</protein>
<dbReference type="PRINTS" id="PR00038">
    <property type="entry name" value="HTHLUXR"/>
</dbReference>
<dbReference type="GeneID" id="55540480"/>
<evidence type="ECO:0000256" key="3">
    <source>
        <dbReference type="ARBA" id="ARBA00023163"/>
    </source>
</evidence>
<dbReference type="Pfam" id="PF00196">
    <property type="entry name" value="GerE"/>
    <property type="match status" value="1"/>
</dbReference>
<evidence type="ECO:0000313" key="7">
    <source>
        <dbReference type="Proteomes" id="UP000814172"/>
    </source>
</evidence>
<dbReference type="AlphaFoldDB" id="A0AAP6YFJ7"/>
<sequence length="100" mass="11096">MSSPDESIPSVAPAANEACEQASDHRADGAQLALPNKPLTAKELEILHWATEGKTVWEISRIRCVSQATVKFHLRNIYCKLRVNNRVQAVSEAIKRGLCR</sequence>
<dbReference type="CDD" id="cd06170">
    <property type="entry name" value="LuxR_C_like"/>
    <property type="match status" value="1"/>
</dbReference>
<dbReference type="SUPFAM" id="SSF46894">
    <property type="entry name" value="C-terminal effector domain of the bipartite response regulators"/>
    <property type="match status" value="1"/>
</dbReference>
<dbReference type="Gene3D" id="1.10.10.10">
    <property type="entry name" value="Winged helix-like DNA-binding domain superfamily/Winged helix DNA-binding domain"/>
    <property type="match status" value="1"/>
</dbReference>
<feature type="domain" description="HTH luxR-type" evidence="5">
    <location>
        <begin position="32"/>
        <end position="97"/>
    </location>
</feature>
<dbReference type="PANTHER" id="PTHR44688">
    <property type="entry name" value="DNA-BINDING TRANSCRIPTIONAL ACTIVATOR DEVR_DOSR"/>
    <property type="match status" value="1"/>
</dbReference>
<evidence type="ECO:0000256" key="4">
    <source>
        <dbReference type="SAM" id="MobiDB-lite"/>
    </source>
</evidence>
<dbReference type="SMART" id="SM00421">
    <property type="entry name" value="HTH_LUXR"/>
    <property type="match status" value="1"/>
</dbReference>
<name>A0AAP6YFJ7_9PSED</name>
<dbReference type="InterPro" id="IPR000792">
    <property type="entry name" value="Tscrpt_reg_LuxR_C"/>
</dbReference>
<keyword evidence="7" id="KW-1185">Reference proteome</keyword>
<keyword evidence="2" id="KW-0238">DNA-binding</keyword>
<feature type="region of interest" description="Disordered" evidence="4">
    <location>
        <begin position="1"/>
        <end position="22"/>
    </location>
</feature>
<evidence type="ECO:0000259" key="5">
    <source>
        <dbReference type="PROSITE" id="PS50043"/>
    </source>
</evidence>
<dbReference type="GO" id="GO:0006355">
    <property type="term" value="P:regulation of DNA-templated transcription"/>
    <property type="evidence" value="ECO:0007669"/>
    <property type="project" value="InterPro"/>
</dbReference>
<dbReference type="Proteomes" id="UP000814172">
    <property type="component" value="Unassembled WGS sequence"/>
</dbReference>
<keyword evidence="1" id="KW-0805">Transcription regulation</keyword>
<comment type="caution">
    <text evidence="6">The sequence shown here is derived from an EMBL/GenBank/DDBJ whole genome shotgun (WGS) entry which is preliminary data.</text>
</comment>
<evidence type="ECO:0000256" key="2">
    <source>
        <dbReference type="ARBA" id="ARBA00023125"/>
    </source>
</evidence>
<gene>
    <name evidence="6" type="ORF">GIW75_16115</name>
</gene>
<dbReference type="InterPro" id="IPR016032">
    <property type="entry name" value="Sig_transdc_resp-reg_C-effctor"/>
</dbReference>
<dbReference type="InterPro" id="IPR036388">
    <property type="entry name" value="WH-like_DNA-bd_sf"/>
</dbReference>
<proteinExistence type="predicted"/>
<dbReference type="PANTHER" id="PTHR44688:SF16">
    <property type="entry name" value="DNA-BINDING TRANSCRIPTIONAL ACTIVATOR DEVR_DOSR"/>
    <property type="match status" value="1"/>
</dbReference>
<dbReference type="RefSeq" id="WP_032867617.1">
    <property type="nucleotide sequence ID" value="NZ_CAXAPR010000037.1"/>
</dbReference>
<dbReference type="EMBL" id="WKEW01000052">
    <property type="protein sequence ID" value="MCF5058473.1"/>
    <property type="molecule type" value="Genomic_DNA"/>
</dbReference>
<accession>A0AAP6YFJ7</accession>